<comment type="caution">
    <text evidence="5">The sequence shown here is derived from an EMBL/GenBank/DDBJ whole genome shotgun (WGS) entry which is preliminary data.</text>
</comment>
<dbReference type="InterPro" id="IPR036641">
    <property type="entry name" value="HPT_dom_sf"/>
</dbReference>
<evidence type="ECO:0000256" key="2">
    <source>
        <dbReference type="ARBA" id="ARBA00023012"/>
    </source>
</evidence>
<proteinExistence type="predicted"/>
<dbReference type="InterPro" id="IPR001789">
    <property type="entry name" value="Sig_transdc_resp-reg_receiver"/>
</dbReference>
<keyword evidence="2" id="KW-0902">Two-component regulatory system</keyword>
<reference evidence="5" key="2">
    <citation type="submission" date="2021-04" db="EMBL/GenBank/DDBJ databases">
        <authorList>
            <person name="Karlyshev A.V."/>
        </authorList>
    </citation>
    <scope>NUCLEOTIDE SEQUENCE</scope>
    <source>
        <strain evidence="5">LMG 29479</strain>
    </source>
</reference>
<dbReference type="PANTHER" id="PTHR44591:SF21">
    <property type="entry name" value="TWO-COMPONENT RESPONSE REGULATOR"/>
    <property type="match status" value="1"/>
</dbReference>
<dbReference type="CDD" id="cd00156">
    <property type="entry name" value="REC"/>
    <property type="match status" value="1"/>
</dbReference>
<dbReference type="PROSITE" id="PS50110">
    <property type="entry name" value="RESPONSE_REGULATORY"/>
    <property type="match status" value="1"/>
</dbReference>
<dbReference type="SMART" id="SM00448">
    <property type="entry name" value="REC"/>
    <property type="match status" value="1"/>
</dbReference>
<dbReference type="InterPro" id="IPR050595">
    <property type="entry name" value="Bact_response_regulator"/>
</dbReference>
<dbReference type="AlphaFoldDB" id="A0A8J7VT20"/>
<dbReference type="SUPFAM" id="SSF52172">
    <property type="entry name" value="CheY-like"/>
    <property type="match status" value="1"/>
</dbReference>
<dbReference type="Pfam" id="PF00072">
    <property type="entry name" value="Response_reg"/>
    <property type="match status" value="1"/>
</dbReference>
<feature type="domain" description="Response regulatory" evidence="4">
    <location>
        <begin position="8"/>
        <end position="121"/>
    </location>
</feature>
<dbReference type="PANTHER" id="PTHR44591">
    <property type="entry name" value="STRESS RESPONSE REGULATOR PROTEIN 1"/>
    <property type="match status" value="1"/>
</dbReference>
<dbReference type="SUPFAM" id="SSF47226">
    <property type="entry name" value="Histidine-containing phosphotransfer domain, HPT domain"/>
    <property type="match status" value="1"/>
</dbReference>
<dbReference type="Proteomes" id="UP000675747">
    <property type="component" value="Unassembled WGS sequence"/>
</dbReference>
<gene>
    <name evidence="6" type="ORF">KB893_015870</name>
    <name evidence="5" type="ORF">KB893_07795</name>
</gene>
<evidence type="ECO:0000313" key="7">
    <source>
        <dbReference type="Proteomes" id="UP000675747"/>
    </source>
</evidence>
<organism evidence="5">
    <name type="scientific">Coralloluteibacterium stylophorae</name>
    <dbReference type="NCBI Taxonomy" id="1776034"/>
    <lineage>
        <taxon>Bacteria</taxon>
        <taxon>Pseudomonadati</taxon>
        <taxon>Pseudomonadota</taxon>
        <taxon>Gammaproteobacteria</taxon>
        <taxon>Lysobacterales</taxon>
        <taxon>Lysobacteraceae</taxon>
        <taxon>Coralloluteibacterium</taxon>
    </lineage>
</organism>
<evidence type="ECO:0000313" key="6">
    <source>
        <dbReference type="EMBL" id="MBS7458618.1"/>
    </source>
</evidence>
<dbReference type="GO" id="GO:0004672">
    <property type="term" value="F:protein kinase activity"/>
    <property type="evidence" value="ECO:0007669"/>
    <property type="project" value="UniProtKB-ARBA"/>
</dbReference>
<evidence type="ECO:0000256" key="1">
    <source>
        <dbReference type="ARBA" id="ARBA00022553"/>
    </source>
</evidence>
<name>A0A8J7VT20_9GAMM</name>
<dbReference type="EMBL" id="JAGQFT020000012">
    <property type="protein sequence ID" value="MBS7458618.1"/>
    <property type="molecule type" value="Genomic_DNA"/>
</dbReference>
<reference evidence="6 7" key="1">
    <citation type="journal article" date="2021" name="Microbiol. Resour. Announc.">
        <title>Draft Genome Sequence of Coralloluteibacterium stylophorae LMG 29479T.</title>
        <authorList>
            <person name="Karlyshev A.V."/>
            <person name="Kudryashova E.B."/>
            <person name="Ariskina E.V."/>
            <person name="Conroy A.P."/>
            <person name="Abidueva E.Y."/>
        </authorList>
    </citation>
    <scope>NUCLEOTIDE SEQUENCE [LARGE SCALE GENOMIC DNA]</scope>
    <source>
        <strain evidence="6 7">LMG 29479</strain>
    </source>
</reference>
<evidence type="ECO:0000259" key="4">
    <source>
        <dbReference type="PROSITE" id="PS50110"/>
    </source>
</evidence>
<protein>
    <submittedName>
        <fullName evidence="5">Response regulator</fullName>
    </submittedName>
</protein>
<dbReference type="InterPro" id="IPR008207">
    <property type="entry name" value="Sig_transdc_His_kin_Hpt_dom"/>
</dbReference>
<evidence type="ECO:0000256" key="3">
    <source>
        <dbReference type="PROSITE-ProRule" id="PRU00169"/>
    </source>
</evidence>
<dbReference type="EMBL" id="JAGQFT010000050">
    <property type="protein sequence ID" value="MBR0562414.1"/>
    <property type="molecule type" value="Genomic_DNA"/>
</dbReference>
<dbReference type="GO" id="GO:0000160">
    <property type="term" value="P:phosphorelay signal transduction system"/>
    <property type="evidence" value="ECO:0007669"/>
    <property type="project" value="UniProtKB-KW"/>
</dbReference>
<dbReference type="RefSeq" id="WP_211926358.1">
    <property type="nucleotide sequence ID" value="NZ_JAGQFT020000012.1"/>
</dbReference>
<sequence length="232" mass="23720">MHQPSRACLLLVEDDPVSRRFLVQALKTLPAEVDAAPDAAGARAAAERQYALWLIDANLPDGDGESLLAELRTRWPATPALALTADPLPTRAERLRAAGFARVLPKPIAVEALHAAVRTCLGAGAVWDETGALAVAGGRADTVRALRALFLAELPAQAADVSRRLEEDDVAGACAQLHRLTSGCGFVGASRLRAAVRTLGAAPGDAAARAAFAAAVADTLAAAGEPASAAAG</sequence>
<feature type="modified residue" description="4-aspartylphosphate" evidence="3">
    <location>
        <position position="56"/>
    </location>
</feature>
<dbReference type="Pfam" id="PF01627">
    <property type="entry name" value="Hpt"/>
    <property type="match status" value="1"/>
</dbReference>
<dbReference type="Gene3D" id="3.40.50.2300">
    <property type="match status" value="1"/>
</dbReference>
<keyword evidence="7" id="KW-1185">Reference proteome</keyword>
<accession>A0A8J7VT20</accession>
<evidence type="ECO:0000313" key="5">
    <source>
        <dbReference type="EMBL" id="MBR0562414.1"/>
    </source>
</evidence>
<dbReference type="InterPro" id="IPR011006">
    <property type="entry name" value="CheY-like_superfamily"/>
</dbReference>
<keyword evidence="1 3" id="KW-0597">Phosphoprotein</keyword>
<dbReference type="Gene3D" id="1.20.120.160">
    <property type="entry name" value="HPT domain"/>
    <property type="match status" value="1"/>
</dbReference>